<keyword evidence="3 4" id="KW-0949">S-adenosyl-L-methionine</keyword>
<dbReference type="Proteomes" id="UP001154240">
    <property type="component" value="Unassembled WGS sequence"/>
</dbReference>
<feature type="binding site" evidence="4">
    <location>
        <position position="204"/>
    </location>
    <ligand>
        <name>S-adenosyl-L-methionine</name>
        <dbReference type="ChEBI" id="CHEBI:59789"/>
    </ligand>
</feature>
<evidence type="ECO:0000313" key="6">
    <source>
        <dbReference type="Proteomes" id="UP001154240"/>
    </source>
</evidence>
<dbReference type="PANTHER" id="PTHR11061:SF30">
    <property type="entry name" value="TRNA (URACIL(54)-C(5))-METHYLTRANSFERASE"/>
    <property type="match status" value="1"/>
</dbReference>
<dbReference type="EMBL" id="JAPHEH010000001">
    <property type="protein sequence ID" value="MDG4475216.1"/>
    <property type="molecule type" value="Genomic_DNA"/>
</dbReference>
<keyword evidence="2 4" id="KW-0808">Transferase</keyword>
<dbReference type="InterPro" id="IPR029063">
    <property type="entry name" value="SAM-dependent_MTases_sf"/>
</dbReference>
<reference evidence="5" key="1">
    <citation type="journal article" date="2022" name="bioRxiv">
        <title>Thiovibrio frasassiensisgen. nov., sp. nov., an autotrophic, elemental sulfur disproportionating bacterium isolated from sulfidic karst sediment, and proposal of Thiovibrionaceae fam. nov.</title>
        <authorList>
            <person name="Aronson H."/>
            <person name="Thomas C."/>
            <person name="Bhattacharyya M."/>
            <person name="Eckstein S."/>
            <person name="Jensen S."/>
            <person name="Barco R."/>
            <person name="Macalady J."/>
            <person name="Amend J."/>
        </authorList>
    </citation>
    <scope>NUCLEOTIDE SEQUENCE</scope>
    <source>
        <strain evidence="5">RS19-109</strain>
    </source>
</reference>
<dbReference type="RefSeq" id="WP_307632191.1">
    <property type="nucleotide sequence ID" value="NZ_JAPHEH010000001.1"/>
</dbReference>
<evidence type="ECO:0000256" key="4">
    <source>
        <dbReference type="PROSITE-ProRule" id="PRU01024"/>
    </source>
</evidence>
<dbReference type="SUPFAM" id="SSF53335">
    <property type="entry name" value="S-adenosyl-L-methionine-dependent methyltransferases"/>
    <property type="match status" value="1"/>
</dbReference>
<keyword evidence="1 4" id="KW-0489">Methyltransferase</keyword>
<feature type="binding site" evidence="4">
    <location>
        <position position="233"/>
    </location>
    <ligand>
        <name>S-adenosyl-L-methionine</name>
        <dbReference type="ChEBI" id="CHEBI:59789"/>
    </ligand>
</feature>
<proteinExistence type="inferred from homology"/>
<feature type="active site" description="Nucleophile" evidence="4">
    <location>
        <position position="332"/>
    </location>
</feature>
<reference evidence="5" key="2">
    <citation type="submission" date="2022-10" db="EMBL/GenBank/DDBJ databases">
        <authorList>
            <person name="Aronson H.S."/>
        </authorList>
    </citation>
    <scope>NUCLEOTIDE SEQUENCE</scope>
    <source>
        <strain evidence="5">RS19-109</strain>
    </source>
</reference>
<feature type="binding site" evidence="4">
    <location>
        <position position="305"/>
    </location>
    <ligand>
        <name>S-adenosyl-L-methionine</name>
        <dbReference type="ChEBI" id="CHEBI:59789"/>
    </ligand>
</feature>
<dbReference type="Gene3D" id="2.40.50.1070">
    <property type="match status" value="1"/>
</dbReference>
<dbReference type="GO" id="GO:0070041">
    <property type="term" value="F:rRNA (uridine-C5-)-methyltransferase activity"/>
    <property type="evidence" value="ECO:0007669"/>
    <property type="project" value="TreeGrafter"/>
</dbReference>
<protein>
    <recommendedName>
        <fullName evidence="7">TRAM domain-containing protein</fullName>
    </recommendedName>
</protein>
<dbReference type="PANTHER" id="PTHR11061">
    <property type="entry name" value="RNA M5U METHYLTRANSFERASE"/>
    <property type="match status" value="1"/>
</dbReference>
<dbReference type="Gene3D" id="3.40.50.150">
    <property type="entry name" value="Vaccinia Virus protein VP39"/>
    <property type="match status" value="1"/>
</dbReference>
<evidence type="ECO:0000256" key="1">
    <source>
        <dbReference type="ARBA" id="ARBA00022603"/>
    </source>
</evidence>
<sequence>MAHLDYSVELQIKDQGLLAFWKQHRLAGQPEQIIRSPKARGYRTTSKRKAFLHGSTLYLLLGDKAALPKNRQYFTASPLEPTEHEVIYRFLQQKLSEPAFRLIAGHLNYLIIRGNYTEQAVIFNVDLMNGPLVRKMKLLSAHLQKLPVAVTAAFVYLDPTQSDYYLESKRPAETLHFKKLFGPDQLGATYCGCRYQFHPTSFSQINESMVETMLERAKELLAPSQEQALLDLYCGYGLFSHFLAPAYRQVLAVDGEGPSIRAAEANSRLNQKRGGQAKFLAHRITVGYLEKTLPPPMANETILLDPPRQGPLPGVIASLARRKPKKALHIFCGVDQIPPSLREWQANGYQVRRIAPLDMFPGSANLEIMILLEPKA</sequence>
<organism evidence="5 6">
    <name type="scientific">Thiovibrio frasassiensis</name>
    <dbReference type="NCBI Taxonomy" id="2984131"/>
    <lineage>
        <taxon>Bacteria</taxon>
        <taxon>Pseudomonadati</taxon>
        <taxon>Thermodesulfobacteriota</taxon>
        <taxon>Desulfobulbia</taxon>
        <taxon>Desulfobulbales</taxon>
        <taxon>Thiovibrionaceae</taxon>
        <taxon>Thiovibrio</taxon>
    </lineage>
</organism>
<dbReference type="InterPro" id="IPR010280">
    <property type="entry name" value="U5_MeTrfase_fam"/>
</dbReference>
<comment type="similarity">
    <text evidence="4">Belongs to the class I-like SAM-binding methyltransferase superfamily. RNA M5U methyltransferase family.</text>
</comment>
<feature type="binding site" evidence="4">
    <location>
        <position position="254"/>
    </location>
    <ligand>
        <name>S-adenosyl-L-methionine</name>
        <dbReference type="ChEBI" id="CHEBI:59789"/>
    </ligand>
</feature>
<evidence type="ECO:0008006" key="7">
    <source>
        <dbReference type="Google" id="ProtNLM"/>
    </source>
</evidence>
<comment type="caution">
    <text evidence="5">The sequence shown here is derived from an EMBL/GenBank/DDBJ whole genome shotgun (WGS) entry which is preliminary data.</text>
</comment>
<keyword evidence="6" id="KW-1185">Reference proteome</keyword>
<dbReference type="Pfam" id="PF05958">
    <property type="entry name" value="tRNA_U5-meth_tr"/>
    <property type="match status" value="1"/>
</dbReference>
<evidence type="ECO:0000313" key="5">
    <source>
        <dbReference type="EMBL" id="MDG4475216.1"/>
    </source>
</evidence>
<name>A0A9X4MD42_9BACT</name>
<accession>A0A9X4MD42</accession>
<dbReference type="GO" id="GO:0070475">
    <property type="term" value="P:rRNA base methylation"/>
    <property type="evidence" value="ECO:0007669"/>
    <property type="project" value="TreeGrafter"/>
</dbReference>
<evidence type="ECO:0000256" key="2">
    <source>
        <dbReference type="ARBA" id="ARBA00022679"/>
    </source>
</evidence>
<evidence type="ECO:0000256" key="3">
    <source>
        <dbReference type="ARBA" id="ARBA00022691"/>
    </source>
</evidence>
<gene>
    <name evidence="5" type="ORF">OLX77_03460</name>
</gene>
<dbReference type="AlphaFoldDB" id="A0A9X4MD42"/>
<dbReference type="PROSITE" id="PS51687">
    <property type="entry name" value="SAM_MT_RNA_M5U"/>
    <property type="match status" value="1"/>
</dbReference>